<dbReference type="PANTHER" id="PTHR10680:SF14">
    <property type="entry name" value="PEPTIDYL-GLYCINE ALPHA-AMIDATING MONOOXYGENASE"/>
    <property type="match status" value="1"/>
</dbReference>
<evidence type="ECO:0000256" key="12">
    <source>
        <dbReference type="ARBA" id="ARBA00048431"/>
    </source>
</evidence>
<dbReference type="InterPro" id="IPR014784">
    <property type="entry name" value="Cu2_ascorb_mOase-like_C"/>
</dbReference>
<dbReference type="Gene3D" id="2.120.10.30">
    <property type="entry name" value="TolB, C-terminal domain"/>
    <property type="match status" value="1"/>
</dbReference>
<dbReference type="InterPro" id="IPR001258">
    <property type="entry name" value="NHL_repeat"/>
</dbReference>
<evidence type="ECO:0000256" key="4">
    <source>
        <dbReference type="ARBA" id="ARBA00010263"/>
    </source>
</evidence>
<keyword evidence="11" id="KW-0511">Multifunctional enzyme</keyword>
<evidence type="ECO:0000256" key="6">
    <source>
        <dbReference type="ARBA" id="ARBA00022729"/>
    </source>
</evidence>
<evidence type="ECO:0000256" key="13">
    <source>
        <dbReference type="PROSITE-ProRule" id="PRU00504"/>
    </source>
</evidence>
<reference evidence="19 20" key="1">
    <citation type="submission" date="2023-05" db="EMBL/GenBank/DDBJ databases">
        <title>A 100% complete, gapless, phased diploid assembly of the Scenedesmus obliquus UTEX 3031 genome.</title>
        <authorList>
            <person name="Biondi T.C."/>
            <person name="Hanschen E.R."/>
            <person name="Kwon T."/>
            <person name="Eng W."/>
            <person name="Kruse C.P.S."/>
            <person name="Koehler S.I."/>
            <person name="Kunde Y."/>
            <person name="Gleasner C.D."/>
            <person name="You Mak K.T."/>
            <person name="Polle J."/>
            <person name="Hovde B.T."/>
            <person name="Starkenburg S.R."/>
        </authorList>
    </citation>
    <scope>NUCLEOTIDE SEQUENCE [LARGE SCALE GENOMIC DNA]</scope>
    <source>
        <strain evidence="19 20">DOE0152z</strain>
    </source>
</reference>
<dbReference type="InterPro" id="IPR024548">
    <property type="entry name" value="Cu2_monoox_C"/>
</dbReference>
<comment type="catalytic activity">
    <reaction evidence="12">
        <text>a [peptide]-C-terminal glycine + 2 L-ascorbate + O2 = a [peptide]-C-terminal (2S)-2-hydroxyglycine + 2 monodehydro-L-ascorbate radical + H2O</text>
        <dbReference type="Rhea" id="RHEA:21452"/>
        <dbReference type="Rhea" id="RHEA-COMP:13486"/>
        <dbReference type="Rhea" id="RHEA-COMP:15321"/>
        <dbReference type="ChEBI" id="CHEBI:15377"/>
        <dbReference type="ChEBI" id="CHEBI:15379"/>
        <dbReference type="ChEBI" id="CHEBI:38290"/>
        <dbReference type="ChEBI" id="CHEBI:59513"/>
        <dbReference type="ChEBI" id="CHEBI:137000"/>
        <dbReference type="ChEBI" id="CHEBI:142768"/>
        <dbReference type="EC" id="1.14.17.3"/>
    </reaction>
</comment>
<evidence type="ECO:0000256" key="5">
    <source>
        <dbReference type="ARBA" id="ARBA00022723"/>
    </source>
</evidence>
<evidence type="ECO:0000256" key="16">
    <source>
        <dbReference type="SAM" id="SignalP"/>
    </source>
</evidence>
<dbReference type="InterPro" id="IPR000323">
    <property type="entry name" value="Cu2_ascorb_mOase_N"/>
</dbReference>
<feature type="domain" description="Copper type II ascorbate-dependent monooxygenase C-terminal" evidence="18">
    <location>
        <begin position="179"/>
        <end position="307"/>
    </location>
</feature>
<dbReference type="Gene3D" id="2.60.120.310">
    <property type="entry name" value="Copper type II, ascorbate-dependent monooxygenase, N-terminal domain"/>
    <property type="match status" value="1"/>
</dbReference>
<keyword evidence="5" id="KW-0479">Metal-binding</keyword>
<feature type="repeat" description="NHL" evidence="13">
    <location>
        <begin position="450"/>
        <end position="494"/>
    </location>
</feature>
<keyword evidence="15" id="KW-0812">Transmembrane</keyword>
<evidence type="ECO:0000256" key="14">
    <source>
        <dbReference type="SAM" id="MobiDB-lite"/>
    </source>
</evidence>
<evidence type="ECO:0000256" key="1">
    <source>
        <dbReference type="ARBA" id="ARBA00000686"/>
    </source>
</evidence>
<accession>A0ABY8TVA3</accession>
<keyword evidence="10" id="KW-0456">Lyase</keyword>
<evidence type="ECO:0000259" key="18">
    <source>
        <dbReference type="Pfam" id="PF03712"/>
    </source>
</evidence>
<feature type="compositionally biased region" description="Acidic residues" evidence="14">
    <location>
        <begin position="718"/>
        <end position="741"/>
    </location>
</feature>
<evidence type="ECO:0000256" key="10">
    <source>
        <dbReference type="ARBA" id="ARBA00023239"/>
    </source>
</evidence>
<keyword evidence="6 16" id="KW-0732">Signal</keyword>
<feature type="region of interest" description="Disordered" evidence="14">
    <location>
        <begin position="694"/>
        <end position="750"/>
    </location>
</feature>
<evidence type="ECO:0000256" key="11">
    <source>
        <dbReference type="ARBA" id="ARBA00023268"/>
    </source>
</evidence>
<feature type="repeat" description="NHL" evidence="13">
    <location>
        <begin position="402"/>
        <end position="443"/>
    </location>
</feature>
<feature type="domain" description="Copper type II ascorbate-dependent monooxygenase N-terminal" evidence="17">
    <location>
        <begin position="33"/>
        <end position="153"/>
    </location>
</feature>
<keyword evidence="7" id="KW-0677">Repeat</keyword>
<dbReference type="Pfam" id="PF03712">
    <property type="entry name" value="Cu2_monoox_C"/>
    <property type="match status" value="1"/>
</dbReference>
<feature type="chain" id="PRO_5046133995" description="Peptidylglycine monooxygenase" evidence="16">
    <location>
        <begin position="29"/>
        <end position="891"/>
    </location>
</feature>
<protein>
    <recommendedName>
        <fullName evidence="21">Peptidylglycine monooxygenase</fullName>
    </recommendedName>
</protein>
<dbReference type="Proteomes" id="UP001244341">
    <property type="component" value="Chromosome 4b"/>
</dbReference>
<gene>
    <name evidence="19" type="ORF">OEZ85_006655</name>
</gene>
<dbReference type="Pfam" id="PF01082">
    <property type="entry name" value="Cu2_monooxygen"/>
    <property type="match status" value="1"/>
</dbReference>
<proteinExistence type="inferred from homology"/>
<evidence type="ECO:0000313" key="19">
    <source>
        <dbReference type="EMBL" id="WIA13049.1"/>
    </source>
</evidence>
<name>A0ABY8TVA3_TETOB</name>
<keyword evidence="15" id="KW-0472">Membrane</keyword>
<dbReference type="CDD" id="cd14958">
    <property type="entry name" value="NHL_PAL_like"/>
    <property type="match status" value="1"/>
</dbReference>
<evidence type="ECO:0008006" key="21">
    <source>
        <dbReference type="Google" id="ProtNLM"/>
    </source>
</evidence>
<dbReference type="Pfam" id="PF01436">
    <property type="entry name" value="NHL"/>
    <property type="match status" value="1"/>
</dbReference>
<evidence type="ECO:0000256" key="8">
    <source>
        <dbReference type="ARBA" id="ARBA00023157"/>
    </source>
</evidence>
<feature type="signal peptide" evidence="16">
    <location>
        <begin position="1"/>
        <end position="28"/>
    </location>
</feature>
<evidence type="ECO:0000313" key="20">
    <source>
        <dbReference type="Proteomes" id="UP001244341"/>
    </source>
</evidence>
<evidence type="ECO:0000256" key="9">
    <source>
        <dbReference type="ARBA" id="ARBA00023180"/>
    </source>
</evidence>
<evidence type="ECO:0000256" key="3">
    <source>
        <dbReference type="ARBA" id="ARBA00006026"/>
    </source>
</evidence>
<dbReference type="InterPro" id="IPR000720">
    <property type="entry name" value="PHM/PAL"/>
</dbReference>
<dbReference type="PRINTS" id="PR00790">
    <property type="entry name" value="PAMONOXGNASE"/>
</dbReference>
<dbReference type="InterPro" id="IPR011042">
    <property type="entry name" value="6-blade_b-propeller_TolB-like"/>
</dbReference>
<evidence type="ECO:0000256" key="7">
    <source>
        <dbReference type="ARBA" id="ARBA00022737"/>
    </source>
</evidence>
<dbReference type="SUPFAM" id="SSF101898">
    <property type="entry name" value="NHL repeat"/>
    <property type="match status" value="1"/>
</dbReference>
<dbReference type="SUPFAM" id="SSF49742">
    <property type="entry name" value="PHM/PNGase F"/>
    <property type="match status" value="2"/>
</dbReference>
<dbReference type="PANTHER" id="PTHR10680">
    <property type="entry name" value="PEPTIDYL-GLYCINE ALPHA-AMIDATING MONOOXYGENASE"/>
    <property type="match status" value="1"/>
</dbReference>
<comment type="catalytic activity">
    <reaction evidence="1">
        <text>a [peptide]-C-terminal (2S)-2-hydroxyglycine = a [peptide]-C-terminal amide + glyoxylate</text>
        <dbReference type="Rhea" id="RHEA:20924"/>
        <dbReference type="Rhea" id="RHEA-COMP:13485"/>
        <dbReference type="Rhea" id="RHEA-COMP:15321"/>
        <dbReference type="ChEBI" id="CHEBI:36655"/>
        <dbReference type="ChEBI" id="CHEBI:137001"/>
        <dbReference type="ChEBI" id="CHEBI:142768"/>
        <dbReference type="EC" id="4.3.2.5"/>
    </reaction>
</comment>
<comment type="similarity">
    <text evidence="4">In the N-terminal section; belongs to the copper type II ascorbate-dependent monooxygenase family.</text>
</comment>
<feature type="transmembrane region" description="Helical" evidence="15">
    <location>
        <begin position="801"/>
        <end position="823"/>
    </location>
</feature>
<keyword evidence="8" id="KW-1015">Disulfide bond</keyword>
<dbReference type="PROSITE" id="PS51125">
    <property type="entry name" value="NHL"/>
    <property type="match status" value="2"/>
</dbReference>
<keyword evidence="9" id="KW-0325">Glycoprotein</keyword>
<keyword evidence="15" id="KW-1133">Transmembrane helix</keyword>
<dbReference type="Gene3D" id="2.60.120.230">
    <property type="match status" value="1"/>
</dbReference>
<dbReference type="InterPro" id="IPR036939">
    <property type="entry name" value="Cu2_ascorb_mOase_N_sf"/>
</dbReference>
<evidence type="ECO:0000256" key="2">
    <source>
        <dbReference type="ARBA" id="ARBA00001947"/>
    </source>
</evidence>
<evidence type="ECO:0000259" key="17">
    <source>
        <dbReference type="Pfam" id="PF01082"/>
    </source>
</evidence>
<comment type="similarity">
    <text evidence="3">In the C-terminal section; belongs to the peptidyl-alpha-hydroxyglycine alpha-amidating lyase family.</text>
</comment>
<dbReference type="EMBL" id="CP126211">
    <property type="protein sequence ID" value="WIA13049.1"/>
    <property type="molecule type" value="Genomic_DNA"/>
</dbReference>
<organism evidence="19 20">
    <name type="scientific">Tetradesmus obliquus</name>
    <name type="common">Green alga</name>
    <name type="synonym">Acutodesmus obliquus</name>
    <dbReference type="NCBI Taxonomy" id="3088"/>
    <lineage>
        <taxon>Eukaryota</taxon>
        <taxon>Viridiplantae</taxon>
        <taxon>Chlorophyta</taxon>
        <taxon>core chlorophytes</taxon>
        <taxon>Chlorophyceae</taxon>
        <taxon>CS clade</taxon>
        <taxon>Sphaeropleales</taxon>
        <taxon>Scenedesmaceae</taxon>
        <taxon>Tetradesmus</taxon>
    </lineage>
</organism>
<keyword evidence="20" id="KW-1185">Reference proteome</keyword>
<dbReference type="InterPro" id="IPR008977">
    <property type="entry name" value="PHM/PNGase_F_dom_sf"/>
</dbReference>
<comment type="cofactor">
    <cofactor evidence="2">
        <name>Zn(2+)</name>
        <dbReference type="ChEBI" id="CHEBI:29105"/>
    </cofactor>
</comment>
<sequence length="891" mass="96089">MSGDRSQLLAVLLLVTLSLCTLPRQVPATTTEFEITVPEATKVKGEDSYICTTLALPDKPYKLVGVEPLGRKEVVHHILLFGCDVPHVKPKNGQQSTWDCKMAPTCGGFSETIMYGWGKDAPRLDLPQGVGFSVGKGSAVKWVVAQVHYLNEKPANEKAGVRLTLQDNPVPFSAGLLSYASWFSIPPRKQHFLVQNSCCYRGFQPLTSFAVRVHTHTMGRAVFMTRMPTDPKGKGHVLAAGDPQKPQGFNPVQSQVIWPGDHLTVACDFDSSDKSVSVGAGPTHEHEMCNMYLMVYSALPHMEMCSDGSSMVDERSPGNMPRAAALLPDPFPLWKPPQPSDAANKSVLGNVASVAMGPDGTLWALHRGGRVWDEDTFDTSERITEKDPIAVDVVLQMHPDTGKVLRRWGAGLFWMPHMITVDRNGSVWVADVGRHQVLKFTASGKLILSIGKKMTPGSGQRELCKPTQVAFMNDGSFLVSDGYCNSRVLRYRPDGAFAAQYELPASAGGGNGRGGGSGMAVAHSLVVDECDGEVALADREFGRVHRFALDSRQLIGTVDLQKFGKVWALAKGPYGRTLALTWKPGMDATLVDVMQPSFAWKLPNSTTLWPHDLALGPAALQLTGAGDRLLSVYVAPLCEECGAIQKYVLFPQSFGLPEKDLPPPVLNPAAQKPVLAHLHVGGHPAAQAAAAAAVRDSAEGQQGEAALEDQQDGGVVTEEGEKEDEQQEEEVEQQEQQEDEQEAKAMAEPQRVEQLQQQLQAMQAQLAEYQAAAAHDTQEYKTLRVAPGKYGPQGGGSSASIIAVVVVCLLLGSGVGALAVHMLGKHAAAKANKGVTQPTMAAVRHARLPQQQSIDDMLQDPEDVEPLPNGERHRLLNGGMQNGGLHLGPVR</sequence>
<evidence type="ECO:0000256" key="15">
    <source>
        <dbReference type="SAM" id="Phobius"/>
    </source>
</evidence>